<reference evidence="6" key="1">
    <citation type="submission" date="2024-06" db="EMBL/GenBank/DDBJ databases">
        <title>This phage originates from the Bacteriophage catalogue of the Bacteriophage Competence Centre, Department of Microbiology und Biotechnology, Max Rubner-Institut, Kiel, Germany.</title>
        <authorList>
            <person name="Sprotte S."/>
            <person name="Brinks E."/>
            <person name="Hille F."/>
        </authorList>
    </citation>
    <scope>NUCLEOTIDE SEQUENCE</scope>
</reference>
<name>A0AB39C2F0_9CAUD</name>
<dbReference type="Gene3D" id="3.40.50.300">
    <property type="entry name" value="P-loop containing nucleotide triphosphate hydrolases"/>
    <property type="match status" value="1"/>
</dbReference>
<dbReference type="Pfam" id="PF03237">
    <property type="entry name" value="Terminase_6N"/>
    <property type="match status" value="1"/>
</dbReference>
<evidence type="ECO:0000256" key="4">
    <source>
        <dbReference type="ARBA" id="ARBA00023219"/>
    </source>
</evidence>
<keyword evidence="4" id="KW-0231">Viral genome packaging</keyword>
<dbReference type="InterPro" id="IPR035421">
    <property type="entry name" value="Terminase_6C"/>
</dbReference>
<keyword evidence="1" id="KW-1188">Viral release from host cell</keyword>
<feature type="domain" description="Terminase large subunit gp17-like C-terminal" evidence="5">
    <location>
        <begin position="271"/>
        <end position="430"/>
    </location>
</feature>
<dbReference type="EMBL" id="PP926510">
    <property type="protein sequence ID" value="XDJ01038.1"/>
    <property type="molecule type" value="Genomic_DNA"/>
</dbReference>
<dbReference type="Gene3D" id="3.30.420.280">
    <property type="match status" value="1"/>
</dbReference>
<evidence type="ECO:0000256" key="1">
    <source>
        <dbReference type="ARBA" id="ARBA00022612"/>
    </source>
</evidence>
<dbReference type="GO" id="GO:0005524">
    <property type="term" value="F:ATP binding"/>
    <property type="evidence" value="ECO:0007669"/>
    <property type="project" value="UniProtKB-KW"/>
</dbReference>
<evidence type="ECO:0000256" key="2">
    <source>
        <dbReference type="ARBA" id="ARBA00022741"/>
    </source>
</evidence>
<dbReference type="InterPro" id="IPR027417">
    <property type="entry name" value="P-loop_NTPase"/>
</dbReference>
<dbReference type="Pfam" id="PF17289">
    <property type="entry name" value="Terminase_6C"/>
    <property type="match status" value="1"/>
</dbReference>
<sequence length="453" mass="50432">MSIQSDASQFIDLTLTPPQNDFLQLSCKHPAFVAGFGTGKSQTMAVSSVLDAAEGGADVTVAILEPTFDLCKLIAVPRIEQILSELGIRFKTVGNKEIFTSHSGIGDFLFRSMDNPARLVGWEAFRIHCDEIDTLKKEAAKAVWRAAIGRCRQMPKDYQPFDFLPDDRPLNRVSAYCTPEGFNFLYGRWAKDKERSRKAGYLMIQAATSSNPFLPVDYLDALRASYDPQRFEAYAKGQFVNLKSGTVYKNFKRELNDTDVEIIPGETLIVGQDFNVNKMATVVYVERYGEDGLAELHAVDERHNGIDTPDVIAWLVEKYQNAGNGYIHPIEIYPDASGGNTSSKNASMSDLSMLMSAGFDVYCGLANPAVKDRVISANTLFCNASGRRRLFVSSKRCPQFVECLEQQIYDDKGKPDKEGGKDHMNDAGTYPVVYKFPVVHNGTITANNIEWVR</sequence>
<evidence type="ECO:0000256" key="3">
    <source>
        <dbReference type="ARBA" id="ARBA00022840"/>
    </source>
</evidence>
<keyword evidence="3" id="KW-0067">ATP-binding</keyword>
<protein>
    <submittedName>
        <fullName evidence="6">Terminase</fullName>
    </submittedName>
</protein>
<evidence type="ECO:0000313" key="6">
    <source>
        <dbReference type="EMBL" id="XDJ01038.1"/>
    </source>
</evidence>
<organism evidence="6">
    <name type="scientific">Klebsiella phage PMBT64</name>
    <dbReference type="NCBI Taxonomy" id="3229740"/>
    <lineage>
        <taxon>Viruses</taxon>
        <taxon>Duplodnaviria</taxon>
        <taxon>Heunggongvirae</taxon>
        <taxon>Uroviricota</taxon>
        <taxon>Caudoviricetes</taxon>
    </lineage>
</organism>
<accession>A0AB39C2F0</accession>
<proteinExistence type="predicted"/>
<keyword evidence="2" id="KW-0547">Nucleotide-binding</keyword>
<evidence type="ECO:0000259" key="5">
    <source>
        <dbReference type="Pfam" id="PF17289"/>
    </source>
</evidence>